<dbReference type="KEGG" id="cari:FNU76_06170"/>
<accession>A0A516SCV6</accession>
<dbReference type="Proteomes" id="UP000317550">
    <property type="component" value="Chromosome"/>
</dbReference>
<reference evidence="2" key="1">
    <citation type="submission" date="2019-07" db="EMBL/GenBank/DDBJ databases">
        <title>Chitinimonas sp. nov., isolated from Ny-Alesund, arctica soil.</title>
        <authorList>
            <person name="Xu Q."/>
            <person name="Peng F."/>
        </authorList>
    </citation>
    <scope>NUCLEOTIDE SEQUENCE [LARGE SCALE GENOMIC DNA]</scope>
    <source>
        <strain evidence="2">R3-44</strain>
    </source>
</reference>
<protein>
    <submittedName>
        <fullName evidence="1">Acetolactate synthase 2 small subunit</fullName>
    </submittedName>
</protein>
<dbReference type="SUPFAM" id="SSF55021">
    <property type="entry name" value="ACT-like"/>
    <property type="match status" value="1"/>
</dbReference>
<dbReference type="EMBL" id="CP041730">
    <property type="protein sequence ID" value="QDQ25974.1"/>
    <property type="molecule type" value="Genomic_DNA"/>
</dbReference>
<gene>
    <name evidence="1" type="ORF">FNU76_06170</name>
</gene>
<dbReference type="Gene3D" id="3.30.70.260">
    <property type="match status" value="1"/>
</dbReference>
<dbReference type="InterPro" id="IPR045865">
    <property type="entry name" value="ACT-like_dom_sf"/>
</dbReference>
<organism evidence="1 2">
    <name type="scientific">Chitinimonas arctica</name>
    <dbReference type="NCBI Taxonomy" id="2594795"/>
    <lineage>
        <taxon>Bacteria</taxon>
        <taxon>Pseudomonadati</taxon>
        <taxon>Pseudomonadota</taxon>
        <taxon>Betaproteobacteria</taxon>
        <taxon>Neisseriales</taxon>
        <taxon>Chitinibacteraceae</taxon>
        <taxon>Chitinimonas</taxon>
    </lineage>
</organism>
<dbReference type="RefSeq" id="WP_143856897.1">
    <property type="nucleotide sequence ID" value="NZ_CP041730.1"/>
</dbReference>
<keyword evidence="2" id="KW-1185">Reference proteome</keyword>
<dbReference type="Pfam" id="PF13710">
    <property type="entry name" value="ACT_5"/>
    <property type="match status" value="1"/>
</dbReference>
<dbReference type="OrthoDB" id="6198158at2"/>
<name>A0A516SCV6_9NEIS</name>
<sequence length="83" mass="9246">MPKQLNLSVDNNSDALERVLRVVRHRGFAVRRFEALLPQGEGCMDVVIEVESGRSLFSLVAQLAKLVEVRSLAMRGEGVRVLL</sequence>
<dbReference type="AlphaFoldDB" id="A0A516SCV6"/>
<evidence type="ECO:0000313" key="1">
    <source>
        <dbReference type="EMBL" id="QDQ25974.1"/>
    </source>
</evidence>
<proteinExistence type="predicted"/>
<evidence type="ECO:0000313" key="2">
    <source>
        <dbReference type="Proteomes" id="UP000317550"/>
    </source>
</evidence>